<accession>A0A1G6ZRQ9</accession>
<dbReference type="Proteomes" id="UP000198517">
    <property type="component" value="Unassembled WGS sequence"/>
</dbReference>
<dbReference type="GO" id="GO:0004386">
    <property type="term" value="F:helicase activity"/>
    <property type="evidence" value="ECO:0007669"/>
    <property type="project" value="UniProtKB-KW"/>
</dbReference>
<keyword evidence="2" id="KW-0547">Nucleotide-binding</keyword>
<evidence type="ECO:0000256" key="2">
    <source>
        <dbReference type="ARBA" id="ARBA00022741"/>
    </source>
</evidence>
<keyword evidence="5" id="KW-0347">Helicase</keyword>
<dbReference type="SUPFAM" id="SSF52980">
    <property type="entry name" value="Restriction endonuclease-like"/>
    <property type="match status" value="1"/>
</dbReference>
<dbReference type="GO" id="GO:0006310">
    <property type="term" value="P:DNA recombination"/>
    <property type="evidence" value="ECO:0007669"/>
    <property type="project" value="TreeGrafter"/>
</dbReference>
<dbReference type="RefSeq" id="WP_092735865.1">
    <property type="nucleotide sequence ID" value="NZ_FNAS01000002.1"/>
</dbReference>
<dbReference type="EMBL" id="FNAS01000002">
    <property type="protein sequence ID" value="SDE04256.1"/>
    <property type="molecule type" value="Genomic_DNA"/>
</dbReference>
<dbReference type="InterPro" id="IPR038726">
    <property type="entry name" value="PDDEXK_AddAB-type"/>
</dbReference>
<keyword evidence="1" id="KW-0540">Nuclease</keyword>
<organism evidence="11 12">
    <name type="scientific">Riemerella columbipharyngis</name>
    <dbReference type="NCBI Taxonomy" id="1071918"/>
    <lineage>
        <taxon>Bacteria</taxon>
        <taxon>Pseudomonadati</taxon>
        <taxon>Bacteroidota</taxon>
        <taxon>Flavobacteriia</taxon>
        <taxon>Flavobacteriales</taxon>
        <taxon>Weeksellaceae</taxon>
        <taxon>Riemerella</taxon>
    </lineage>
</organism>
<dbReference type="InterPro" id="IPR011604">
    <property type="entry name" value="PDDEXK-like_dom_sf"/>
</dbReference>
<dbReference type="SUPFAM" id="SSF52540">
    <property type="entry name" value="P-loop containing nucleoside triphosphate hydrolases"/>
    <property type="match status" value="1"/>
</dbReference>
<keyword evidence="9" id="KW-0234">DNA repair</keyword>
<keyword evidence="12" id="KW-1185">Reference proteome</keyword>
<evidence type="ECO:0000259" key="10">
    <source>
        <dbReference type="Pfam" id="PF12705"/>
    </source>
</evidence>
<dbReference type="Pfam" id="PF12705">
    <property type="entry name" value="PDDEXK_1"/>
    <property type="match status" value="1"/>
</dbReference>
<evidence type="ECO:0000256" key="1">
    <source>
        <dbReference type="ARBA" id="ARBA00022722"/>
    </source>
</evidence>
<evidence type="ECO:0000256" key="5">
    <source>
        <dbReference type="ARBA" id="ARBA00022806"/>
    </source>
</evidence>
<evidence type="ECO:0000313" key="11">
    <source>
        <dbReference type="EMBL" id="SDE04256.1"/>
    </source>
</evidence>
<dbReference type="GO" id="GO:0005524">
    <property type="term" value="F:ATP binding"/>
    <property type="evidence" value="ECO:0007669"/>
    <property type="project" value="UniProtKB-KW"/>
</dbReference>
<dbReference type="InterPro" id="IPR011335">
    <property type="entry name" value="Restrct_endonuc-II-like"/>
</dbReference>
<evidence type="ECO:0000256" key="8">
    <source>
        <dbReference type="ARBA" id="ARBA00023125"/>
    </source>
</evidence>
<evidence type="ECO:0000256" key="7">
    <source>
        <dbReference type="ARBA" id="ARBA00022840"/>
    </source>
</evidence>
<evidence type="ECO:0000313" key="12">
    <source>
        <dbReference type="Proteomes" id="UP000198517"/>
    </source>
</evidence>
<proteinExistence type="predicted"/>
<dbReference type="STRING" id="1071918.SAMN05421544_102152"/>
<gene>
    <name evidence="11" type="ORF">SAMN05421544_102152</name>
</gene>
<keyword evidence="6" id="KW-0269">Exonuclease</keyword>
<keyword evidence="3" id="KW-0227">DNA damage</keyword>
<evidence type="ECO:0000256" key="4">
    <source>
        <dbReference type="ARBA" id="ARBA00022801"/>
    </source>
</evidence>
<dbReference type="AlphaFoldDB" id="A0A1G6ZRQ9"/>
<reference evidence="11 12" key="1">
    <citation type="submission" date="2016-10" db="EMBL/GenBank/DDBJ databases">
        <authorList>
            <person name="de Groot N.N."/>
        </authorList>
    </citation>
    <scope>NUCLEOTIDE SEQUENCE [LARGE SCALE GENOMIC DNA]</scope>
    <source>
        <strain evidence="11 12">DSM 24015</strain>
    </source>
</reference>
<keyword evidence="7" id="KW-0067">ATP-binding</keyword>
<dbReference type="Gene3D" id="3.90.320.10">
    <property type="match status" value="1"/>
</dbReference>
<evidence type="ECO:0000256" key="6">
    <source>
        <dbReference type="ARBA" id="ARBA00022839"/>
    </source>
</evidence>
<sequence length="887" mass="103050">MSFLEYTISELLNQNSDLSGFNIILPNKRPEIFIKQILQNNRYTGMLPCIFTIEEFMQYATDKQLIKGVSLWLFAYDVYRRGYNDDFSSFLKWFPTLSKDWEDMLKFSEDYTKVLGYMQDEERIKNWGENLNQEQKIRYKHLDFWKKNCVYLPELEKALEQKGFATMGMMYKALKQNMKSFIEKISEDFVFCGFNAMTPIEETLVKELIKYDKAQCFFDADAYYMNDEKQEAGKFLRTYKKWNVFNENRPFRRIENSFSQPKAVTVYEAPGNITQTKILPKLINSNDASSKTAVVLLDENLLTATLEALGEVKSINITMGVPIKNLAFSTIMKAVFHLHKQISQKKTYYHKNIVTILGGIPCSKADQAYISEFLKHIKEHNMVYISAKVLEEKLGSLSFFKIFQVQEADTLLDTLIDFCTHLKGLLLEDIQYENISYFEQNFKTIKNQIQAYHFPISIDVLEVLMNQMLQSESINFRGEPLSGLQVMGLLETRLLSFDNVILVSANEGKLPQGDQQSSFLPFDVRRIFGLNTFLENDSIHAYHFYRLIQSAKKISIIYNSLSSGLNTGEKSRFIRQLEIESPHDIKQVVIEAQSEEVKNDLITIPKTPEIIENLRENWAKKISVSSLNTYLRNPIDFYFNKVLGISEEREIEEELSVRSYGTIVHNALEAVYKNFVGKIVTKSDLEQAIGEADAILDQCIEQLKYTKDFYNTGVNYIHKALARKTLEEMLRYDLDLVQKGHRLEIIGLEKSFKDVSFSLGEEADDKVYFTGIIDRIDRLDDKVRVIDYKTAKAKSLNSRINSEYFVNDSKKQIIQLCFYDYCLRHISPELFTSSVECSIWSFYEIKKGPQSINNMTVADRVMIGVKNLILEILNPEIPFLEKQYPKF</sequence>
<feature type="domain" description="PD-(D/E)XK endonuclease-like" evidence="10">
    <location>
        <begin position="622"/>
        <end position="880"/>
    </location>
</feature>
<dbReference type="GO" id="GO:0004527">
    <property type="term" value="F:exonuclease activity"/>
    <property type="evidence" value="ECO:0007669"/>
    <property type="project" value="UniProtKB-KW"/>
</dbReference>
<dbReference type="PANTHER" id="PTHR30591">
    <property type="entry name" value="RECBCD ENZYME SUBUNIT RECC"/>
    <property type="match status" value="1"/>
</dbReference>
<dbReference type="GO" id="GO:0006281">
    <property type="term" value="P:DNA repair"/>
    <property type="evidence" value="ECO:0007669"/>
    <property type="project" value="UniProtKB-KW"/>
</dbReference>
<evidence type="ECO:0000256" key="3">
    <source>
        <dbReference type="ARBA" id="ARBA00022763"/>
    </source>
</evidence>
<name>A0A1G6ZRQ9_9FLAO</name>
<dbReference type="GO" id="GO:0003677">
    <property type="term" value="F:DNA binding"/>
    <property type="evidence" value="ECO:0007669"/>
    <property type="project" value="UniProtKB-KW"/>
</dbReference>
<keyword evidence="8" id="KW-0238">DNA-binding</keyword>
<protein>
    <submittedName>
        <fullName evidence="11">PD-(D/E)XK nuclease superfamily protein</fullName>
    </submittedName>
</protein>
<keyword evidence="4" id="KW-0378">Hydrolase</keyword>
<dbReference type="PANTHER" id="PTHR30591:SF1">
    <property type="entry name" value="RECBCD ENZYME SUBUNIT RECC"/>
    <property type="match status" value="1"/>
</dbReference>
<dbReference type="InterPro" id="IPR027417">
    <property type="entry name" value="P-loop_NTPase"/>
</dbReference>
<evidence type="ECO:0000256" key="9">
    <source>
        <dbReference type="ARBA" id="ARBA00023204"/>
    </source>
</evidence>
<dbReference type="OrthoDB" id="9762792at2"/>